<proteinExistence type="predicted"/>
<evidence type="ECO:0000313" key="3">
    <source>
        <dbReference type="EMBL" id="GFH62416.1"/>
    </source>
</evidence>
<feature type="transmembrane region" description="Helical" evidence="1">
    <location>
        <begin position="72"/>
        <end position="90"/>
    </location>
</feature>
<reference evidence="3 4" key="1">
    <citation type="journal article" date="2020" name="ISME J.">
        <title>Parallel Reductive Genome Evolution in Desulfovibrio Ectosymbionts Independently Acquired by Trichonympha Protists in the Termite Gut.</title>
        <authorList>
            <person name="Takeuchi M."/>
            <person name="Kuwahara H."/>
            <person name="Murakami T."/>
            <person name="Takahashi K."/>
            <person name="Kajitani R."/>
            <person name="Toyoda A."/>
            <person name="Itoh T."/>
            <person name="Ohkuma M."/>
            <person name="Hongoh Y."/>
        </authorList>
    </citation>
    <scope>NUCLEOTIDE SEQUENCE [LARGE SCALE GENOMIC DNA]</scope>
    <source>
        <strain evidence="3">ZnDsv-02</strain>
    </source>
</reference>
<feature type="domain" description="Zinc finger/thioredoxin putative" evidence="2">
    <location>
        <begin position="1"/>
        <end position="34"/>
    </location>
</feature>
<organism evidence="3 4">
    <name type="scientific">Candidatus Desulfovibrio kirbyi</name>
    <dbReference type="NCBI Taxonomy" id="2696086"/>
    <lineage>
        <taxon>Bacteria</taxon>
        <taxon>Pseudomonadati</taxon>
        <taxon>Thermodesulfobacteriota</taxon>
        <taxon>Desulfovibrionia</taxon>
        <taxon>Desulfovibrionales</taxon>
        <taxon>Desulfovibrionaceae</taxon>
        <taxon>Desulfovibrio</taxon>
    </lineage>
</organism>
<dbReference type="EMBL" id="BLLL01000001">
    <property type="protein sequence ID" value="GFH62416.1"/>
    <property type="molecule type" value="Genomic_DNA"/>
</dbReference>
<protein>
    <recommendedName>
        <fullName evidence="2">Zinc finger/thioredoxin putative domain-containing protein</fullName>
    </recommendedName>
</protein>
<comment type="caution">
    <text evidence="3">The sequence shown here is derived from an EMBL/GenBank/DDBJ whole genome shotgun (WGS) entry which is preliminary data.</text>
</comment>
<keyword evidence="1" id="KW-1133">Transmembrane helix</keyword>
<evidence type="ECO:0000256" key="1">
    <source>
        <dbReference type="SAM" id="Phobius"/>
    </source>
</evidence>
<keyword evidence="1" id="KW-0812">Transmembrane</keyword>
<dbReference type="InterPro" id="IPR011723">
    <property type="entry name" value="Znf/thioredoxin_put"/>
</dbReference>
<sequence>MEIVCPQCTSRFVLPDDRVKQGVRLRCSVCKTVFALESPQTAVSAPPDAIEPFPKPDNVTAQERKPLPLRKLALSALVLVICLAGGIWLYNYNYNYDALLRAARECFGIWRTYR</sequence>
<evidence type="ECO:0000259" key="2">
    <source>
        <dbReference type="Pfam" id="PF13717"/>
    </source>
</evidence>
<dbReference type="Proteomes" id="UP000505077">
    <property type="component" value="Unassembled WGS sequence"/>
</dbReference>
<dbReference type="AlphaFoldDB" id="A0A6L2R4D0"/>
<accession>A0A6L2R4D0</accession>
<name>A0A6L2R4D0_9BACT</name>
<evidence type="ECO:0000313" key="4">
    <source>
        <dbReference type="Proteomes" id="UP000505077"/>
    </source>
</evidence>
<dbReference type="Pfam" id="PF13717">
    <property type="entry name" value="Zn_ribbon_4"/>
    <property type="match status" value="1"/>
</dbReference>
<dbReference type="NCBIfam" id="TIGR02098">
    <property type="entry name" value="MJ0042_CXXC"/>
    <property type="match status" value="1"/>
</dbReference>
<keyword evidence="1" id="KW-0472">Membrane</keyword>
<gene>
    <name evidence="3" type="ORF">ZNDK_0187</name>
</gene>